<evidence type="ECO:0000313" key="1">
    <source>
        <dbReference type="EMBL" id="ABW29391.1"/>
    </source>
</evidence>
<dbReference type="RefSeq" id="WP_012164715.1">
    <property type="nucleotide sequence ID" value="NC_009925.1"/>
</dbReference>
<gene>
    <name evidence="1" type="ordered locus">AM1_4414</name>
</gene>
<sequence length="102" mass="11525">MVPSYDIANSYKNIMEILVDEEIDQQTCAWSLEEAQRINRIEVAAHALNHLPPLYASSQEGVALQYERAQREHQGDITTAVTDALTAVKRIPWKGSTPFDVR</sequence>
<accession>B0CEZ4</accession>
<dbReference type="STRING" id="329726.AM1_4414"/>
<proteinExistence type="predicted"/>
<name>B0CEZ4_ACAM1</name>
<reference evidence="1 2" key="1">
    <citation type="journal article" date="2008" name="Proc. Natl. Acad. Sci. U.S.A.">
        <title>Niche adaptation and genome expansion in the chlorophyll d-producing cyanobacterium Acaryochloris marina.</title>
        <authorList>
            <person name="Swingley W.D."/>
            <person name="Chen M."/>
            <person name="Cheung P.C."/>
            <person name="Conrad A.L."/>
            <person name="Dejesa L.C."/>
            <person name="Hao J."/>
            <person name="Honchak B.M."/>
            <person name="Karbach L.E."/>
            <person name="Kurdoglu A."/>
            <person name="Lahiri S."/>
            <person name="Mastrian S.D."/>
            <person name="Miyashita H."/>
            <person name="Page L."/>
            <person name="Ramakrishna P."/>
            <person name="Satoh S."/>
            <person name="Sattley W.M."/>
            <person name="Shimada Y."/>
            <person name="Taylor H.L."/>
            <person name="Tomo T."/>
            <person name="Tsuchiya T."/>
            <person name="Wang Z.T."/>
            <person name="Raymond J."/>
            <person name="Mimuro M."/>
            <person name="Blankenship R.E."/>
            <person name="Touchman J.W."/>
        </authorList>
    </citation>
    <scope>NUCLEOTIDE SEQUENCE [LARGE SCALE GENOMIC DNA]</scope>
    <source>
        <strain evidence="2">MBIC 11017</strain>
    </source>
</reference>
<evidence type="ECO:0000313" key="2">
    <source>
        <dbReference type="Proteomes" id="UP000000268"/>
    </source>
</evidence>
<organism evidence="1 2">
    <name type="scientific">Acaryochloris marina (strain MBIC 11017)</name>
    <dbReference type="NCBI Taxonomy" id="329726"/>
    <lineage>
        <taxon>Bacteria</taxon>
        <taxon>Bacillati</taxon>
        <taxon>Cyanobacteriota</taxon>
        <taxon>Cyanophyceae</taxon>
        <taxon>Acaryochloridales</taxon>
        <taxon>Acaryochloridaceae</taxon>
        <taxon>Acaryochloris</taxon>
    </lineage>
</organism>
<keyword evidence="2" id="KW-1185">Reference proteome</keyword>
<dbReference type="AlphaFoldDB" id="B0CEZ4"/>
<dbReference type="Proteomes" id="UP000000268">
    <property type="component" value="Chromosome"/>
</dbReference>
<dbReference type="KEGG" id="amr:AM1_4414"/>
<dbReference type="HOGENOM" id="CLU_2271199_0_0_3"/>
<evidence type="ECO:0008006" key="3">
    <source>
        <dbReference type="Google" id="ProtNLM"/>
    </source>
</evidence>
<dbReference type="InterPro" id="IPR019657">
    <property type="entry name" value="ComFB"/>
</dbReference>
<dbReference type="Pfam" id="PF10719">
    <property type="entry name" value="ComFB"/>
    <property type="match status" value="1"/>
</dbReference>
<dbReference type="EMBL" id="CP000828">
    <property type="protein sequence ID" value="ABW29391.1"/>
    <property type="molecule type" value="Genomic_DNA"/>
</dbReference>
<protein>
    <recommendedName>
        <fullName evidence="3">Late competence development protein ComFB</fullName>
    </recommendedName>
</protein>